<accession>A0AAN1XY88</accession>
<dbReference type="InterPro" id="IPR004843">
    <property type="entry name" value="Calcineurin-like_PHP"/>
</dbReference>
<dbReference type="RefSeq" id="WP_317994207.1">
    <property type="nucleotide sequence ID" value="NZ_AP025523.1"/>
</dbReference>
<protein>
    <submittedName>
        <fullName evidence="6">3',5'-cyclic adenosine monophosphate phosphodiesterase CpdA</fullName>
    </submittedName>
</protein>
<dbReference type="GO" id="GO:0004112">
    <property type="term" value="F:cyclic-nucleotide phosphodiesterase activity"/>
    <property type="evidence" value="ECO:0007669"/>
    <property type="project" value="InterPro"/>
</dbReference>
<reference evidence="6 7" key="1">
    <citation type="journal article" date="2022" name="ISME Commun">
        <title>Vulcanimicrobium alpinus gen. nov. sp. nov., the first cultivated representative of the candidate phylum 'Eremiobacterota', is a metabolically versatile aerobic anoxygenic phototroph.</title>
        <authorList>
            <person name="Yabe S."/>
            <person name="Muto K."/>
            <person name="Abe K."/>
            <person name="Yokota A."/>
            <person name="Staudigel H."/>
            <person name="Tebo B.M."/>
        </authorList>
    </citation>
    <scope>NUCLEOTIDE SEQUENCE [LARGE SCALE GENOMIC DNA]</scope>
    <source>
        <strain evidence="6 7">WC8-2</strain>
    </source>
</reference>
<keyword evidence="7" id="KW-1185">Reference proteome</keyword>
<feature type="domain" description="Calcineurin-like phosphoesterase" evidence="5">
    <location>
        <begin position="1"/>
        <end position="196"/>
    </location>
</feature>
<dbReference type="PANTHER" id="PTHR42988">
    <property type="entry name" value="PHOSPHOHYDROLASE"/>
    <property type="match status" value="1"/>
</dbReference>
<dbReference type="Pfam" id="PF00149">
    <property type="entry name" value="Metallophos"/>
    <property type="match status" value="1"/>
</dbReference>
<evidence type="ECO:0000313" key="6">
    <source>
        <dbReference type="EMBL" id="BDE06548.1"/>
    </source>
</evidence>
<evidence type="ECO:0000256" key="3">
    <source>
        <dbReference type="ARBA" id="ARBA00023004"/>
    </source>
</evidence>
<keyword evidence="2" id="KW-0378">Hydrolase</keyword>
<keyword evidence="3" id="KW-0408">Iron</keyword>
<dbReference type="InterPro" id="IPR050884">
    <property type="entry name" value="CNP_phosphodiesterase-III"/>
</dbReference>
<sequence length="266" mass="29061">MLIAQITDTHVRRKGDLLHHMIHTGRELRRAVEAINALPVPPAFVVATGDLVDRGKNKEYRRLRRLLDELDAPCYLVPGNHDDADGLRAAFFDHPYLPPRGPICYVVEMRPVRMIALDTTRGRKPGGELDAARLSWLDARLREAPSVPTLIAMHHPPFDIGIGPVDAHAFRGRDELAAVIAAHPQVVRLISGHIHRACEVPFGGTIASSAPSTAHQLIIDRGESGGLTMRVEPPSFALHQWTGRALPTTIVRTADPGAAPALRVVS</sequence>
<dbReference type="Gene3D" id="3.30.750.180">
    <property type="entry name" value="GpdQ, beta-strand dimerisation domain"/>
    <property type="match status" value="1"/>
</dbReference>
<dbReference type="CDD" id="cd07402">
    <property type="entry name" value="MPP_GpdQ"/>
    <property type="match status" value="1"/>
</dbReference>
<dbReference type="InterPro" id="IPR042281">
    <property type="entry name" value="GpdQ_beta-strand"/>
</dbReference>
<dbReference type="InterPro" id="IPR026575">
    <property type="entry name" value="GpdQ/CpdA-like"/>
</dbReference>
<dbReference type="InterPro" id="IPR029052">
    <property type="entry name" value="Metallo-depent_PP-like"/>
</dbReference>
<dbReference type="Gene3D" id="3.60.21.40">
    <property type="entry name" value="GpdQ, catalytic alpha/beta sandwich domain"/>
    <property type="match status" value="1"/>
</dbReference>
<proteinExistence type="inferred from homology"/>
<dbReference type="InterPro" id="IPR042283">
    <property type="entry name" value="GpdQ_catalytic"/>
</dbReference>
<dbReference type="SUPFAM" id="SSF56300">
    <property type="entry name" value="Metallo-dependent phosphatases"/>
    <property type="match status" value="1"/>
</dbReference>
<evidence type="ECO:0000313" key="7">
    <source>
        <dbReference type="Proteomes" id="UP001317532"/>
    </source>
</evidence>
<name>A0AAN1XY88_UNVUL</name>
<evidence type="ECO:0000256" key="2">
    <source>
        <dbReference type="ARBA" id="ARBA00022801"/>
    </source>
</evidence>
<dbReference type="EMBL" id="AP025523">
    <property type="protein sequence ID" value="BDE06548.1"/>
    <property type="molecule type" value="Genomic_DNA"/>
</dbReference>
<dbReference type="PANTHER" id="PTHR42988:SF2">
    <property type="entry name" value="CYCLIC NUCLEOTIDE PHOSPHODIESTERASE CBUA0032-RELATED"/>
    <property type="match status" value="1"/>
</dbReference>
<dbReference type="Proteomes" id="UP001317532">
    <property type="component" value="Chromosome"/>
</dbReference>
<dbReference type="AlphaFoldDB" id="A0AAN1XY88"/>
<dbReference type="KEGG" id="vab:WPS_18240"/>
<keyword evidence="1" id="KW-0479">Metal-binding</keyword>
<evidence type="ECO:0000256" key="4">
    <source>
        <dbReference type="ARBA" id="ARBA00025742"/>
    </source>
</evidence>
<evidence type="ECO:0000259" key="5">
    <source>
        <dbReference type="Pfam" id="PF00149"/>
    </source>
</evidence>
<comment type="similarity">
    <text evidence="4">Belongs to the cyclic nucleotide phosphodiesterase class-III family.</text>
</comment>
<gene>
    <name evidence="6" type="primary">cpdA</name>
    <name evidence="6" type="ORF">WPS_18240</name>
</gene>
<dbReference type="GO" id="GO:0046872">
    <property type="term" value="F:metal ion binding"/>
    <property type="evidence" value="ECO:0007669"/>
    <property type="project" value="UniProtKB-KW"/>
</dbReference>
<organism evidence="6 7">
    <name type="scientific">Vulcanimicrobium alpinum</name>
    <dbReference type="NCBI Taxonomy" id="3016050"/>
    <lineage>
        <taxon>Bacteria</taxon>
        <taxon>Bacillati</taxon>
        <taxon>Vulcanimicrobiota</taxon>
        <taxon>Vulcanimicrobiia</taxon>
        <taxon>Vulcanimicrobiales</taxon>
        <taxon>Vulcanimicrobiaceae</taxon>
        <taxon>Vulcanimicrobium</taxon>
    </lineage>
</organism>
<evidence type="ECO:0000256" key="1">
    <source>
        <dbReference type="ARBA" id="ARBA00022723"/>
    </source>
</evidence>